<dbReference type="CDD" id="cd02440">
    <property type="entry name" value="AdoMet_MTases"/>
    <property type="match status" value="1"/>
</dbReference>
<dbReference type="InterPro" id="IPR003682">
    <property type="entry name" value="rRNA_ssu_MeTfrase_G"/>
</dbReference>
<dbReference type="EMBL" id="CP135076">
    <property type="protein sequence ID" value="WNO54011.1"/>
    <property type="molecule type" value="Genomic_DNA"/>
</dbReference>
<evidence type="ECO:0000256" key="4">
    <source>
        <dbReference type="ARBA" id="ARBA00022679"/>
    </source>
</evidence>
<dbReference type="Proteomes" id="UP001302249">
    <property type="component" value="Chromosome"/>
</dbReference>
<proteinExistence type="inferred from homology"/>
<keyword evidence="1 6" id="KW-0963">Cytoplasm</keyword>
<dbReference type="PANTHER" id="PTHR31760:SF0">
    <property type="entry name" value="S-ADENOSYL-L-METHIONINE-DEPENDENT METHYLTRANSFERASES SUPERFAMILY PROTEIN"/>
    <property type="match status" value="1"/>
</dbReference>
<feature type="binding site" evidence="6">
    <location>
        <begin position="122"/>
        <end position="123"/>
    </location>
    <ligand>
        <name>S-adenosyl-L-methionine</name>
        <dbReference type="ChEBI" id="CHEBI:59789"/>
    </ligand>
</feature>
<dbReference type="GO" id="GO:0008168">
    <property type="term" value="F:methyltransferase activity"/>
    <property type="evidence" value="ECO:0007669"/>
    <property type="project" value="UniProtKB-KW"/>
</dbReference>
<keyword evidence="3 6" id="KW-0489">Methyltransferase</keyword>
<comment type="similarity">
    <text evidence="6">Belongs to the methyltransferase superfamily. RNA methyltransferase RsmG family.</text>
</comment>
<dbReference type="GO" id="GO:0032259">
    <property type="term" value="P:methylation"/>
    <property type="evidence" value="ECO:0007669"/>
    <property type="project" value="UniProtKB-KW"/>
</dbReference>
<feature type="binding site" evidence="6">
    <location>
        <position position="137"/>
    </location>
    <ligand>
        <name>S-adenosyl-L-methionine</name>
        <dbReference type="ChEBI" id="CHEBI:59789"/>
    </ligand>
</feature>
<keyword evidence="2 6" id="KW-0698">rRNA processing</keyword>
<evidence type="ECO:0000256" key="6">
    <source>
        <dbReference type="HAMAP-Rule" id="MF_00074"/>
    </source>
</evidence>
<evidence type="ECO:0000256" key="2">
    <source>
        <dbReference type="ARBA" id="ARBA00022552"/>
    </source>
</evidence>
<keyword evidence="5 6" id="KW-0949">S-adenosyl-L-methionine</keyword>
<keyword evidence="8" id="KW-1185">Reference proteome</keyword>
<evidence type="ECO:0000256" key="3">
    <source>
        <dbReference type="ARBA" id="ARBA00022603"/>
    </source>
</evidence>
<dbReference type="InterPro" id="IPR029063">
    <property type="entry name" value="SAM-dependent_MTases_sf"/>
</dbReference>
<dbReference type="HAMAP" id="MF_00074">
    <property type="entry name" value="16SrRNA_methyltr_G"/>
    <property type="match status" value="1"/>
</dbReference>
<comment type="function">
    <text evidence="6">Specifically methylates the N7 position of guanine in position 527 of 16S rRNA.</text>
</comment>
<dbReference type="PANTHER" id="PTHR31760">
    <property type="entry name" value="S-ADENOSYL-L-METHIONINE-DEPENDENT METHYLTRANSFERASES SUPERFAMILY PROTEIN"/>
    <property type="match status" value="1"/>
</dbReference>
<name>A0ABZ0BBF8_9SPHN</name>
<dbReference type="NCBIfam" id="TIGR00138">
    <property type="entry name" value="rsmG_gidB"/>
    <property type="match status" value="1"/>
</dbReference>
<comment type="subcellular location">
    <subcellularLocation>
        <location evidence="6">Cytoplasm</location>
    </subcellularLocation>
</comment>
<organism evidence="7 8">
    <name type="scientific">Stakelama saccharophila</name>
    <dbReference type="NCBI Taxonomy" id="3075605"/>
    <lineage>
        <taxon>Bacteria</taxon>
        <taxon>Pseudomonadati</taxon>
        <taxon>Pseudomonadota</taxon>
        <taxon>Alphaproteobacteria</taxon>
        <taxon>Sphingomonadales</taxon>
        <taxon>Sphingomonadaceae</taxon>
        <taxon>Stakelama</taxon>
    </lineage>
</organism>
<comment type="catalytic activity">
    <reaction evidence="6">
        <text>guanosine(527) in 16S rRNA + S-adenosyl-L-methionine = N(7)-methylguanosine(527) in 16S rRNA + S-adenosyl-L-homocysteine</text>
        <dbReference type="Rhea" id="RHEA:42732"/>
        <dbReference type="Rhea" id="RHEA-COMP:10209"/>
        <dbReference type="Rhea" id="RHEA-COMP:10210"/>
        <dbReference type="ChEBI" id="CHEBI:57856"/>
        <dbReference type="ChEBI" id="CHEBI:59789"/>
        <dbReference type="ChEBI" id="CHEBI:74269"/>
        <dbReference type="ChEBI" id="CHEBI:74480"/>
        <dbReference type="EC" id="2.1.1.170"/>
    </reaction>
</comment>
<feature type="binding site" evidence="6">
    <location>
        <position position="77"/>
    </location>
    <ligand>
        <name>S-adenosyl-L-methionine</name>
        <dbReference type="ChEBI" id="CHEBI:59789"/>
    </ligand>
</feature>
<protein>
    <recommendedName>
        <fullName evidence="6">Ribosomal RNA small subunit methyltransferase G</fullName>
        <ecNumber evidence="6">2.1.1.170</ecNumber>
    </recommendedName>
    <alternativeName>
        <fullName evidence="6">16S rRNA 7-methylguanosine methyltransferase</fullName>
        <shortName evidence="6">16S rRNA m7G methyltransferase</shortName>
    </alternativeName>
</protein>
<keyword evidence="4 6" id="KW-0808">Transferase</keyword>
<evidence type="ECO:0000256" key="1">
    <source>
        <dbReference type="ARBA" id="ARBA00022490"/>
    </source>
</evidence>
<dbReference type="Pfam" id="PF02527">
    <property type="entry name" value="GidB"/>
    <property type="match status" value="1"/>
</dbReference>
<sequence>MTEEEARSWISDRYGVSRETVLERLAEAVAIENRSQNLIAGSTVDSMWSRHIVDSAQLLPLAPDRGIWVDVGSGAGFPGMVVAALSGRKVTLIEPRRRRAEFLATLAEKLDLPNVTIIQSSVEKAPAPARVAAISARAVASLDALFTKAAHLADADTLWLLPKGRSAKSELDAARQAWQGSFHVEQSITDAQSRIIVARKVRPR</sequence>
<evidence type="ECO:0000313" key="7">
    <source>
        <dbReference type="EMBL" id="WNO54011.1"/>
    </source>
</evidence>
<comment type="caution">
    <text evidence="6">Lacks conserved residue(s) required for the propagation of feature annotation.</text>
</comment>
<dbReference type="Gene3D" id="3.40.50.150">
    <property type="entry name" value="Vaccinia Virus protein VP39"/>
    <property type="match status" value="1"/>
</dbReference>
<reference evidence="7 8" key="1">
    <citation type="submission" date="2023-09" db="EMBL/GenBank/DDBJ databases">
        <authorList>
            <person name="Rey-Velasco X."/>
        </authorList>
    </citation>
    <scope>NUCLEOTIDE SEQUENCE [LARGE SCALE GENOMIC DNA]</scope>
    <source>
        <strain evidence="7 8">W311</strain>
    </source>
</reference>
<dbReference type="SUPFAM" id="SSF53335">
    <property type="entry name" value="S-adenosyl-L-methionine-dependent methyltransferases"/>
    <property type="match status" value="1"/>
</dbReference>
<evidence type="ECO:0000313" key="8">
    <source>
        <dbReference type="Proteomes" id="UP001302249"/>
    </source>
</evidence>
<gene>
    <name evidence="6 7" type="primary">rsmG</name>
    <name evidence="7" type="ORF">RPR59_01760</name>
</gene>
<dbReference type="PIRSF" id="PIRSF003078">
    <property type="entry name" value="GidB"/>
    <property type="match status" value="1"/>
</dbReference>
<dbReference type="EC" id="2.1.1.170" evidence="6"/>
<accession>A0ABZ0BBF8</accession>
<feature type="binding site" evidence="6">
    <location>
        <position position="72"/>
    </location>
    <ligand>
        <name>S-adenosyl-L-methionine</name>
        <dbReference type="ChEBI" id="CHEBI:59789"/>
    </ligand>
</feature>
<dbReference type="RefSeq" id="WP_313916041.1">
    <property type="nucleotide sequence ID" value="NZ_CP135076.1"/>
</dbReference>
<evidence type="ECO:0000256" key="5">
    <source>
        <dbReference type="ARBA" id="ARBA00022691"/>
    </source>
</evidence>